<feature type="repeat" description="PPR" evidence="3">
    <location>
        <begin position="24"/>
        <end position="58"/>
    </location>
</feature>
<protein>
    <submittedName>
        <fullName evidence="4">Pentatricopeptide repeat superfamily protein</fullName>
    </submittedName>
</protein>
<dbReference type="FunFam" id="1.25.40.10:FF:000280">
    <property type="entry name" value="Pentatricopeptide repeat-containing protein"/>
    <property type="match status" value="1"/>
</dbReference>
<dbReference type="FunFam" id="1.25.40.10:FF:000393">
    <property type="entry name" value="Pentatricopeptide repeat-containing protein At1g20230"/>
    <property type="match status" value="1"/>
</dbReference>
<dbReference type="InterPro" id="IPR011990">
    <property type="entry name" value="TPR-like_helical_dom_sf"/>
</dbReference>
<organism evidence="4">
    <name type="scientific">Prunus dulcis</name>
    <name type="common">Almond</name>
    <name type="synonym">Amygdalus dulcis</name>
    <dbReference type="NCBI Taxonomy" id="3755"/>
    <lineage>
        <taxon>Eukaryota</taxon>
        <taxon>Viridiplantae</taxon>
        <taxon>Streptophyta</taxon>
        <taxon>Embryophyta</taxon>
        <taxon>Tracheophyta</taxon>
        <taxon>Spermatophyta</taxon>
        <taxon>Magnoliopsida</taxon>
        <taxon>eudicotyledons</taxon>
        <taxon>Gunneridae</taxon>
        <taxon>Pentapetalae</taxon>
        <taxon>rosids</taxon>
        <taxon>fabids</taxon>
        <taxon>Rosales</taxon>
        <taxon>Rosaceae</taxon>
        <taxon>Amygdaloideae</taxon>
        <taxon>Amygdaleae</taxon>
        <taxon>Prunus</taxon>
    </lineage>
</organism>
<feature type="repeat" description="PPR" evidence="3">
    <location>
        <begin position="200"/>
        <end position="234"/>
    </location>
</feature>
<dbReference type="Pfam" id="PF13041">
    <property type="entry name" value="PPR_2"/>
    <property type="match status" value="2"/>
</dbReference>
<sequence length="429" mass="47741">MGMYGKVGRMDCARRLFDRMRVRSYVSWNTMVSGYAFNYDCDGATEMFRRMELEGLEPNPVTWTSLLSSHARCGRCEETIQLFGMMRVRGVGTTAEVLAVVLSVCADLAVVDRGRGEESLELFRQMQSIGVMANSVTISSVLSVCAELALLNLGKEIHGHVVRALMQANRLVGNGLVNMYTKCGSFKQGHLVFENIDIKDLISWNTMIAGYGMHGLGENALRIFYQMLESGFKPDNITFIAVLSACSHVGLVTEGCRLFDQMIGIYGIEPQMEHYACMVDLLGRAGLLHEGSNIVKNMPMEPNACVWGALLNSCRMHKNTDIAEETATHIFNMNSEITGSYMLLSNIYAASGRWEDSAKVRISAKTKGLKKIRGQSWIEVKNKFFMFSAGNTMQGGLELIHGILKDLALQMESEGYIPDKRIIQQNVDK</sequence>
<dbReference type="Gene3D" id="1.25.40.10">
    <property type="entry name" value="Tetratricopeptide repeat domain"/>
    <property type="match status" value="2"/>
</dbReference>
<dbReference type="InterPro" id="IPR002885">
    <property type="entry name" value="PPR_rpt"/>
</dbReference>
<dbReference type="InterPro" id="IPR046960">
    <property type="entry name" value="PPR_At4g14850-like_plant"/>
</dbReference>
<keyword evidence="1" id="KW-0677">Repeat</keyword>
<accession>A0A4Y1R408</accession>
<gene>
    <name evidence="4" type="ORF">Prudu_008358</name>
</gene>
<dbReference type="Pfam" id="PF20431">
    <property type="entry name" value="E_motif"/>
    <property type="match status" value="1"/>
</dbReference>
<feature type="repeat" description="PPR" evidence="3">
    <location>
        <begin position="59"/>
        <end position="93"/>
    </location>
</feature>
<proteinExistence type="inferred from homology"/>
<dbReference type="GO" id="GO:0009451">
    <property type="term" value="P:RNA modification"/>
    <property type="evidence" value="ECO:0007669"/>
    <property type="project" value="InterPro"/>
</dbReference>
<dbReference type="AlphaFoldDB" id="A0A4Y1R408"/>
<dbReference type="GO" id="GO:0003723">
    <property type="term" value="F:RNA binding"/>
    <property type="evidence" value="ECO:0007669"/>
    <property type="project" value="InterPro"/>
</dbReference>
<dbReference type="PROSITE" id="PS51375">
    <property type="entry name" value="PPR"/>
    <property type="match status" value="3"/>
</dbReference>
<name>A0A4Y1R408_PRUDU</name>
<comment type="similarity">
    <text evidence="2">Belongs to the PPR family. PCMP-E subfamily.</text>
</comment>
<dbReference type="PANTHER" id="PTHR47926:SF389">
    <property type="entry name" value="PENTATRICOPEPTIDE PROTEIN-RELATED"/>
    <property type="match status" value="1"/>
</dbReference>
<evidence type="ECO:0000256" key="3">
    <source>
        <dbReference type="PROSITE-ProRule" id="PRU00708"/>
    </source>
</evidence>
<dbReference type="InterPro" id="IPR046848">
    <property type="entry name" value="E_motif"/>
</dbReference>
<evidence type="ECO:0000313" key="4">
    <source>
        <dbReference type="EMBL" id="BBG98852.1"/>
    </source>
</evidence>
<reference evidence="4" key="1">
    <citation type="journal article" date="2019" name="Science">
        <title>Mutation of a bHLH transcription factor allowed almond domestication.</title>
        <authorList>
            <person name="Sanchez-Perez R."/>
            <person name="Pavan S."/>
            <person name="Mazzeo R."/>
            <person name="Moldovan C."/>
            <person name="Aiese Cigliano R."/>
            <person name="Del Cueto J."/>
            <person name="Ricciardi F."/>
            <person name="Lotti C."/>
            <person name="Ricciardi L."/>
            <person name="Dicenta F."/>
            <person name="Lopez-Marques R.L."/>
            <person name="Lindberg Moller B."/>
        </authorList>
    </citation>
    <scope>NUCLEOTIDE SEQUENCE</scope>
</reference>
<dbReference type="FunFam" id="1.25.40.10:FF:000031">
    <property type="entry name" value="Pentatricopeptide repeat-containing protein mitochondrial"/>
    <property type="match status" value="1"/>
</dbReference>
<dbReference type="PANTHER" id="PTHR47926">
    <property type="entry name" value="PENTATRICOPEPTIDE REPEAT-CONTAINING PROTEIN"/>
    <property type="match status" value="1"/>
</dbReference>
<dbReference type="EMBL" id="AP019299">
    <property type="protein sequence ID" value="BBG98852.1"/>
    <property type="molecule type" value="Genomic_DNA"/>
</dbReference>
<dbReference type="Pfam" id="PF01535">
    <property type="entry name" value="PPR"/>
    <property type="match status" value="2"/>
</dbReference>
<evidence type="ECO:0000256" key="1">
    <source>
        <dbReference type="ARBA" id="ARBA00022737"/>
    </source>
</evidence>
<dbReference type="NCBIfam" id="TIGR00756">
    <property type="entry name" value="PPR"/>
    <property type="match status" value="3"/>
</dbReference>
<evidence type="ECO:0000256" key="2">
    <source>
        <dbReference type="ARBA" id="ARBA00061659"/>
    </source>
</evidence>